<proteinExistence type="predicted"/>
<gene>
    <name evidence="3" type="ORF">OU798_11925</name>
</gene>
<evidence type="ECO:0000256" key="2">
    <source>
        <dbReference type="SAM" id="SignalP"/>
    </source>
</evidence>
<feature type="chain" id="PRO_5040745384" evidence="2">
    <location>
        <begin position="23"/>
        <end position="169"/>
    </location>
</feature>
<name>A0A9X3FDL6_9BACT</name>
<dbReference type="RefSeq" id="WP_343333389.1">
    <property type="nucleotide sequence ID" value="NZ_JAPOHD010000027.1"/>
</dbReference>
<keyword evidence="4" id="KW-1185">Reference proteome</keyword>
<sequence length="169" mass="19533">MKTRFLSIVLIAALAISTTTMAQNHKPVQHNPEQKDLAMKKQNTPKQDRFENFFTEEQLTKVKELRLETAKQIKPLRNELNELKAKQQTLTTADNADMKAINNNIDKMSKVKADLEKVMAKQHQEIRSMLSEEQLIKFDAMRNKKGNRNGDFGRRGMERENKNYSGGRS</sequence>
<feature type="region of interest" description="Disordered" evidence="1">
    <location>
        <begin position="141"/>
        <end position="169"/>
    </location>
</feature>
<reference evidence="3" key="1">
    <citation type="submission" date="2022-11" db="EMBL/GenBank/DDBJ databases">
        <title>Marilongibacter aestuarii gen. nov., sp. nov., isolated from tidal flat sediment.</title>
        <authorList>
            <person name="Jiayan W."/>
        </authorList>
    </citation>
    <scope>NUCLEOTIDE SEQUENCE</scope>
    <source>
        <strain evidence="3">Z1-6</strain>
    </source>
</reference>
<evidence type="ECO:0000313" key="3">
    <source>
        <dbReference type="EMBL" id="MCY1721055.1"/>
    </source>
</evidence>
<dbReference type="Gene3D" id="1.20.120.1490">
    <property type="match status" value="1"/>
</dbReference>
<dbReference type="InterPro" id="IPR025961">
    <property type="entry name" value="Metal_resist"/>
</dbReference>
<comment type="caution">
    <text evidence="3">The sequence shown here is derived from an EMBL/GenBank/DDBJ whole genome shotgun (WGS) entry which is preliminary data.</text>
</comment>
<accession>A0A9X3FDL6</accession>
<keyword evidence="2" id="KW-0732">Signal</keyword>
<dbReference type="EMBL" id="JAPOHD010000027">
    <property type="protein sequence ID" value="MCY1721055.1"/>
    <property type="molecule type" value="Genomic_DNA"/>
</dbReference>
<feature type="compositionally biased region" description="Basic and acidic residues" evidence="1">
    <location>
        <begin position="151"/>
        <end position="162"/>
    </location>
</feature>
<dbReference type="AlphaFoldDB" id="A0A9X3FDL6"/>
<protein>
    <submittedName>
        <fullName evidence="3">Periplasmic heavy metal sensor</fullName>
    </submittedName>
</protein>
<dbReference type="Pfam" id="PF13801">
    <property type="entry name" value="Metal_resist"/>
    <property type="match status" value="1"/>
</dbReference>
<evidence type="ECO:0000313" key="4">
    <source>
        <dbReference type="Proteomes" id="UP001145087"/>
    </source>
</evidence>
<evidence type="ECO:0000256" key="1">
    <source>
        <dbReference type="SAM" id="MobiDB-lite"/>
    </source>
</evidence>
<feature type="signal peptide" evidence="2">
    <location>
        <begin position="1"/>
        <end position="22"/>
    </location>
</feature>
<dbReference type="Proteomes" id="UP001145087">
    <property type="component" value="Unassembled WGS sequence"/>
</dbReference>
<organism evidence="3 4">
    <name type="scientific">Draconibacterium aestuarii</name>
    <dbReference type="NCBI Taxonomy" id="2998507"/>
    <lineage>
        <taxon>Bacteria</taxon>
        <taxon>Pseudomonadati</taxon>
        <taxon>Bacteroidota</taxon>
        <taxon>Bacteroidia</taxon>
        <taxon>Marinilabiliales</taxon>
        <taxon>Prolixibacteraceae</taxon>
        <taxon>Draconibacterium</taxon>
    </lineage>
</organism>